<dbReference type="GO" id="GO:0015833">
    <property type="term" value="P:peptide transport"/>
    <property type="evidence" value="ECO:0007669"/>
    <property type="project" value="TreeGrafter"/>
</dbReference>
<gene>
    <name evidence="6" type="ORF">S01H4_46975</name>
</gene>
<dbReference type="AlphaFoldDB" id="X1BK30"/>
<dbReference type="InterPro" id="IPR039424">
    <property type="entry name" value="SBP_5"/>
</dbReference>
<feature type="non-terminal residue" evidence="6">
    <location>
        <position position="278"/>
    </location>
</feature>
<comment type="similarity">
    <text evidence="2">Belongs to the bacterial solute-binding protein 5 family.</text>
</comment>
<organism evidence="6">
    <name type="scientific">marine sediment metagenome</name>
    <dbReference type="NCBI Taxonomy" id="412755"/>
    <lineage>
        <taxon>unclassified sequences</taxon>
        <taxon>metagenomes</taxon>
        <taxon>ecological metagenomes</taxon>
    </lineage>
</organism>
<dbReference type="GO" id="GO:0030313">
    <property type="term" value="C:cell envelope"/>
    <property type="evidence" value="ECO:0007669"/>
    <property type="project" value="UniProtKB-SubCell"/>
</dbReference>
<dbReference type="Gene3D" id="3.40.190.10">
    <property type="entry name" value="Periplasmic binding protein-like II"/>
    <property type="match status" value="1"/>
</dbReference>
<dbReference type="InterPro" id="IPR000914">
    <property type="entry name" value="SBP_5_dom"/>
</dbReference>
<comment type="subcellular location">
    <subcellularLocation>
        <location evidence="1">Cell envelope</location>
    </subcellularLocation>
</comment>
<dbReference type="EMBL" id="BART01026313">
    <property type="protein sequence ID" value="GAG95395.1"/>
    <property type="molecule type" value="Genomic_DNA"/>
</dbReference>
<dbReference type="SUPFAM" id="SSF53850">
    <property type="entry name" value="Periplasmic binding protein-like II"/>
    <property type="match status" value="1"/>
</dbReference>
<name>X1BK30_9ZZZZ</name>
<proteinExistence type="inferred from homology"/>
<feature type="non-terminal residue" evidence="6">
    <location>
        <position position="1"/>
    </location>
</feature>
<evidence type="ECO:0000259" key="5">
    <source>
        <dbReference type="Pfam" id="PF00496"/>
    </source>
</evidence>
<evidence type="ECO:0000313" key="6">
    <source>
        <dbReference type="EMBL" id="GAG95395.1"/>
    </source>
</evidence>
<reference evidence="6" key="1">
    <citation type="journal article" date="2014" name="Front. Microbiol.">
        <title>High frequency of phylogenetically diverse reductive dehalogenase-homologous genes in deep subseafloor sedimentary metagenomes.</title>
        <authorList>
            <person name="Kawai M."/>
            <person name="Futagami T."/>
            <person name="Toyoda A."/>
            <person name="Takaki Y."/>
            <person name="Nishi S."/>
            <person name="Hori S."/>
            <person name="Arai W."/>
            <person name="Tsubouchi T."/>
            <person name="Morono Y."/>
            <person name="Uchiyama I."/>
            <person name="Ito T."/>
            <person name="Fujiyama A."/>
            <person name="Inagaki F."/>
            <person name="Takami H."/>
        </authorList>
    </citation>
    <scope>NUCLEOTIDE SEQUENCE</scope>
    <source>
        <strain evidence="6">Expedition CK06-06</strain>
    </source>
</reference>
<protein>
    <recommendedName>
        <fullName evidence="5">Solute-binding protein family 5 domain-containing protein</fullName>
    </recommendedName>
</protein>
<dbReference type="Pfam" id="PF00496">
    <property type="entry name" value="SBP_bac_5"/>
    <property type="match status" value="1"/>
</dbReference>
<sequence length="278" mass="31229">VADIIEFLTCPWYGRFEGFVDVDDPASAVYTTGKYDLVIELEHYSPMIAYYIGYEDRSLVGPPELIVAGAGIWENQVATGPFMFEEYVIGSHMSFVRNPNYWGKTTVNGVEYQMPFVDRLVRPIIPDESTQIAALQTGALDLGRLTGIKYWDMLDRVAPEMEQLSFPSGAGTRIYLRCDEPPFDDVNVRRAVAVGTDLMEFKAAAMVLETPLLFYPVVPDDPAYIPLEDLPADIQILFEYDPVLAREMLEDALGPADADGFFFKTNLMFNAESLAWND</sequence>
<evidence type="ECO:0000256" key="4">
    <source>
        <dbReference type="ARBA" id="ARBA00022729"/>
    </source>
</evidence>
<feature type="domain" description="Solute-binding protein family 5" evidence="5">
    <location>
        <begin position="28"/>
        <end position="262"/>
    </location>
</feature>
<comment type="caution">
    <text evidence="6">The sequence shown here is derived from an EMBL/GenBank/DDBJ whole genome shotgun (WGS) entry which is preliminary data.</text>
</comment>
<dbReference type="PANTHER" id="PTHR30290:SF10">
    <property type="entry name" value="PERIPLASMIC OLIGOPEPTIDE-BINDING PROTEIN-RELATED"/>
    <property type="match status" value="1"/>
</dbReference>
<dbReference type="Gene3D" id="3.10.105.10">
    <property type="entry name" value="Dipeptide-binding Protein, Domain 3"/>
    <property type="match status" value="1"/>
</dbReference>
<dbReference type="GO" id="GO:1904680">
    <property type="term" value="F:peptide transmembrane transporter activity"/>
    <property type="evidence" value="ECO:0007669"/>
    <property type="project" value="TreeGrafter"/>
</dbReference>
<keyword evidence="3" id="KW-0813">Transport</keyword>
<dbReference type="PANTHER" id="PTHR30290">
    <property type="entry name" value="PERIPLASMIC BINDING COMPONENT OF ABC TRANSPORTER"/>
    <property type="match status" value="1"/>
</dbReference>
<evidence type="ECO:0000256" key="3">
    <source>
        <dbReference type="ARBA" id="ARBA00022448"/>
    </source>
</evidence>
<accession>X1BK30</accession>
<evidence type="ECO:0000256" key="1">
    <source>
        <dbReference type="ARBA" id="ARBA00004196"/>
    </source>
</evidence>
<evidence type="ECO:0000256" key="2">
    <source>
        <dbReference type="ARBA" id="ARBA00005695"/>
    </source>
</evidence>
<keyword evidence="4" id="KW-0732">Signal</keyword>